<proteinExistence type="predicted"/>
<organism evidence="2 3">
    <name type="scientific">Acanthocheilonema viteae</name>
    <name type="common">Filarial nematode worm</name>
    <name type="synonym">Dipetalonema viteae</name>
    <dbReference type="NCBI Taxonomy" id="6277"/>
    <lineage>
        <taxon>Eukaryota</taxon>
        <taxon>Metazoa</taxon>
        <taxon>Ecdysozoa</taxon>
        <taxon>Nematoda</taxon>
        <taxon>Chromadorea</taxon>
        <taxon>Rhabditida</taxon>
        <taxon>Spirurina</taxon>
        <taxon>Spiruromorpha</taxon>
        <taxon>Filarioidea</taxon>
        <taxon>Onchocercidae</taxon>
        <taxon>Acanthocheilonema</taxon>
    </lineage>
</organism>
<keyword evidence="3" id="KW-1185">Reference proteome</keyword>
<sequence>MLSDGIEAGMIGRQHQLTSNFHSSAVHRKNSFPAKFTSQHDIANSLQSFSSNDDRSADAECYTSSRRKRFTRRQRRILSGGIFGKRTSRSTSTLNKVHRSESTTSSSDNDNTNERRKRSTQLTTIERKRGQSTAARNAIIPTESAFLSLRRNYVNSSLVTRSTTEICYKSSTSTSTTLASIEPVDTFQKFKGPAARKTHRRTLRYKLNSSANNQLETKAGSQARLDIHAKITQPEINTRVRRSLSVRELNGAMIDFTNQDSVTRWTSQILAEIDSLPSSSFDLTGYSAQQSAPFISAATSVATTDIISPITDTDIIFPDKSESSPLKDIWRQSTEIPEVSCTANILLTARPSNRRKQSAHAIILSMPKNPEKLSSKINSINCSSNLQNQNSENNNNETSRLWRFLSRKKKYPSFKKYLKSRQKTAPKTKIVSDVEISSFHANNSFATATNCKNHIAECNSTSKWRRNDKMEVNSALPISKTNLALALNIKSCRQQITKLSHEQLADYPSSNGVQWRRNIDATTNRTYFSMESIDLVKESGVDERLKFLGETKQIQLADQTLSPLTVWKRKVG</sequence>
<name>A0A498STE7_ACAVI</name>
<dbReference type="EMBL" id="UPTC01001729">
    <property type="protein sequence ID" value="VBB32458.1"/>
    <property type="molecule type" value="Genomic_DNA"/>
</dbReference>
<evidence type="ECO:0000313" key="2">
    <source>
        <dbReference type="EMBL" id="VBB32458.1"/>
    </source>
</evidence>
<dbReference type="AlphaFoldDB" id="A0A498STE7"/>
<evidence type="ECO:0000313" key="3">
    <source>
        <dbReference type="Proteomes" id="UP000276991"/>
    </source>
</evidence>
<protein>
    <submittedName>
        <fullName evidence="2">Uncharacterized protein</fullName>
    </submittedName>
</protein>
<evidence type="ECO:0000256" key="1">
    <source>
        <dbReference type="SAM" id="MobiDB-lite"/>
    </source>
</evidence>
<accession>A0A498STE7</accession>
<dbReference type="OrthoDB" id="5873484at2759"/>
<reference evidence="2 3" key="1">
    <citation type="submission" date="2018-08" db="EMBL/GenBank/DDBJ databases">
        <authorList>
            <person name="Laetsch R D."/>
            <person name="Stevens L."/>
            <person name="Kumar S."/>
            <person name="Blaxter L. M."/>
        </authorList>
    </citation>
    <scope>NUCLEOTIDE SEQUENCE [LARGE SCALE GENOMIC DNA]</scope>
</reference>
<dbReference type="STRING" id="6277.A0A498STE7"/>
<dbReference type="Proteomes" id="UP000276991">
    <property type="component" value="Unassembled WGS sequence"/>
</dbReference>
<feature type="region of interest" description="Disordered" evidence="1">
    <location>
        <begin position="74"/>
        <end position="122"/>
    </location>
</feature>
<gene>
    <name evidence="2" type="ORF">NAV_LOCUS7249</name>
</gene>